<feature type="region of interest" description="Disordered" evidence="6">
    <location>
        <begin position="1"/>
        <end position="31"/>
    </location>
</feature>
<evidence type="ECO:0000256" key="2">
    <source>
        <dbReference type="ARBA" id="ARBA00010737"/>
    </source>
</evidence>
<sequence>MAGGRRNLPRSTPMKPVPPADMRSKPGSEDRSWQVPCLQHVLIPDIPRDGELFFETLMVVFVCTGLGLQYLNMYRTIWWLPHSYTLYAMNLYLIDTDVTGFILTLLCRRFLWAVLKHMSLNFLPRAAAQYMYLTSRILVLLTTFSLLSWFTYQIFMKHHIVHILYLYYLIVVYFIIFGLTMEPFLDLIPEYSKIRQGTSVTPRPIYHACSPSPEGIRQEVEVLKGDFNVRIKQSLFNALMVGYYVGIIPLFFAQNTLQYDTFWVGQHAVFVFLASMTLYLVYCFPPRYCDILHRAALHLGTWSRVDDRRAHISFNPWNREQLWSRGVLTKHSREFYRCDAPSAAAEPGNAHHERFYMLFCNPSGAQCFILGLQVCAVLSETLLLIRAVEWYQLISGSILLFVNFYPLFKLFRDYLILCKIYKAERLILEKQAPAS</sequence>
<comment type="similarity">
    <text evidence="2">Belongs to the TMEM39 family.</text>
</comment>
<organism evidence="8 9">
    <name type="scientific">Amphibalanus amphitrite</name>
    <name type="common">Striped barnacle</name>
    <name type="synonym">Balanus amphitrite</name>
    <dbReference type="NCBI Taxonomy" id="1232801"/>
    <lineage>
        <taxon>Eukaryota</taxon>
        <taxon>Metazoa</taxon>
        <taxon>Ecdysozoa</taxon>
        <taxon>Arthropoda</taxon>
        <taxon>Crustacea</taxon>
        <taxon>Multicrustacea</taxon>
        <taxon>Cirripedia</taxon>
        <taxon>Thoracica</taxon>
        <taxon>Thoracicalcarea</taxon>
        <taxon>Balanomorpha</taxon>
        <taxon>Balanoidea</taxon>
        <taxon>Balanidae</taxon>
        <taxon>Amphibalaninae</taxon>
        <taxon>Amphibalanus</taxon>
    </lineage>
</organism>
<feature type="transmembrane region" description="Helical" evidence="7">
    <location>
        <begin position="264"/>
        <end position="284"/>
    </location>
</feature>
<dbReference type="EMBL" id="VIIS01001862">
    <property type="protein sequence ID" value="KAF0291667.1"/>
    <property type="molecule type" value="Genomic_DNA"/>
</dbReference>
<evidence type="ECO:0000256" key="5">
    <source>
        <dbReference type="ARBA" id="ARBA00023136"/>
    </source>
</evidence>
<dbReference type="PANTHER" id="PTHR12995">
    <property type="entry name" value="FI21814P1"/>
    <property type="match status" value="1"/>
</dbReference>
<dbReference type="GO" id="GO:0016020">
    <property type="term" value="C:membrane"/>
    <property type="evidence" value="ECO:0007669"/>
    <property type="project" value="UniProtKB-SubCell"/>
</dbReference>
<dbReference type="InterPro" id="IPR019397">
    <property type="entry name" value="Uncharacterised_TMEM39"/>
</dbReference>
<dbReference type="Proteomes" id="UP000440578">
    <property type="component" value="Unassembled WGS sequence"/>
</dbReference>
<evidence type="ECO:0000313" key="9">
    <source>
        <dbReference type="Proteomes" id="UP000440578"/>
    </source>
</evidence>
<dbReference type="OrthoDB" id="438179at2759"/>
<feature type="transmembrane region" description="Helical" evidence="7">
    <location>
        <begin position="164"/>
        <end position="185"/>
    </location>
</feature>
<feature type="transmembrane region" description="Helical" evidence="7">
    <location>
        <begin position="390"/>
        <end position="408"/>
    </location>
</feature>
<name>A0A6A4V608_AMPAM</name>
<dbReference type="PANTHER" id="PTHR12995:SF4">
    <property type="entry name" value="FI21814P1"/>
    <property type="match status" value="1"/>
</dbReference>
<reference evidence="8 9" key="1">
    <citation type="submission" date="2019-07" db="EMBL/GenBank/DDBJ databases">
        <title>Draft genome assembly of a fouling barnacle, Amphibalanus amphitrite (Darwin, 1854): The first reference genome for Thecostraca.</title>
        <authorList>
            <person name="Kim W."/>
        </authorList>
    </citation>
    <scope>NUCLEOTIDE SEQUENCE [LARGE SCALE GENOMIC DNA]</scope>
    <source>
        <strain evidence="8">SNU_AA5</strain>
        <tissue evidence="8">Soma without cirri and trophi</tissue>
    </source>
</reference>
<keyword evidence="9" id="KW-1185">Reference proteome</keyword>
<accession>A0A6A4V608</accession>
<proteinExistence type="inferred from homology"/>
<feature type="transmembrane region" description="Helical" evidence="7">
    <location>
        <begin position="234"/>
        <end position="252"/>
    </location>
</feature>
<keyword evidence="4 7" id="KW-1133">Transmembrane helix</keyword>
<evidence type="ECO:0000256" key="6">
    <source>
        <dbReference type="SAM" id="MobiDB-lite"/>
    </source>
</evidence>
<feature type="compositionally biased region" description="Basic and acidic residues" evidence="6">
    <location>
        <begin position="22"/>
        <end position="31"/>
    </location>
</feature>
<evidence type="ECO:0000313" key="8">
    <source>
        <dbReference type="EMBL" id="KAF0291667.1"/>
    </source>
</evidence>
<evidence type="ECO:0000256" key="1">
    <source>
        <dbReference type="ARBA" id="ARBA00004141"/>
    </source>
</evidence>
<feature type="transmembrane region" description="Helical" evidence="7">
    <location>
        <begin position="52"/>
        <end position="71"/>
    </location>
</feature>
<evidence type="ECO:0000256" key="3">
    <source>
        <dbReference type="ARBA" id="ARBA00022692"/>
    </source>
</evidence>
<evidence type="ECO:0000256" key="4">
    <source>
        <dbReference type="ARBA" id="ARBA00022989"/>
    </source>
</evidence>
<keyword evidence="3 7" id="KW-0812">Transmembrane</keyword>
<comment type="caution">
    <text evidence="8">The sequence shown here is derived from an EMBL/GenBank/DDBJ whole genome shotgun (WGS) entry which is preliminary data.</text>
</comment>
<comment type="subcellular location">
    <subcellularLocation>
        <location evidence="1">Membrane</location>
        <topology evidence="1">Multi-pass membrane protein</topology>
    </subcellularLocation>
</comment>
<feature type="transmembrane region" description="Helical" evidence="7">
    <location>
        <begin position="132"/>
        <end position="152"/>
    </location>
</feature>
<protein>
    <submittedName>
        <fullName evidence="8">Transmembrane protein 39A</fullName>
    </submittedName>
</protein>
<evidence type="ECO:0000256" key="7">
    <source>
        <dbReference type="SAM" id="Phobius"/>
    </source>
</evidence>
<feature type="transmembrane region" description="Helical" evidence="7">
    <location>
        <begin position="364"/>
        <end position="384"/>
    </location>
</feature>
<keyword evidence="5 7" id="KW-0472">Membrane</keyword>
<feature type="transmembrane region" description="Helical" evidence="7">
    <location>
        <begin position="91"/>
        <end position="111"/>
    </location>
</feature>
<dbReference type="AlphaFoldDB" id="A0A6A4V608"/>
<dbReference type="Pfam" id="PF10271">
    <property type="entry name" value="Tmp39"/>
    <property type="match status" value="1"/>
</dbReference>
<gene>
    <name evidence="8" type="primary">Tmem39a_0</name>
    <name evidence="8" type="ORF">FJT64_010246</name>
</gene>